<sequence length="251" mass="29128">MQDWDKRAEQYTQRSEYHLKSEEQKAEWKGTLDKIIDNKSSLDMLDVGTGPGFLALLLAEMGHNCTGVDLSTKMLKIAQRKANANDLQCRFLHGDAEKLDFEDHSFDVVINRHLLWTLPHPGVALREWVRVLRPGGKLVIFDGDWTTHNMDKRRKYKQLLGNYLVMISEKRYTLNWRKRYKTRINNEKLPFEGADEGKVMSLMEAAGLSNISTASMEHLLKVDSKSFPLKYRLSFIEPYQRYIVIGEKLGH</sequence>
<dbReference type="InterPro" id="IPR013216">
    <property type="entry name" value="Methyltransf_11"/>
</dbReference>
<evidence type="ECO:0000313" key="2">
    <source>
        <dbReference type="EMBL" id="KHF38610.1"/>
    </source>
</evidence>
<evidence type="ECO:0000259" key="1">
    <source>
        <dbReference type="Pfam" id="PF08241"/>
    </source>
</evidence>
<organism evidence="2 3">
    <name type="scientific">Halalkalibacter okhensis</name>
    <dbReference type="NCBI Taxonomy" id="333138"/>
    <lineage>
        <taxon>Bacteria</taxon>
        <taxon>Bacillati</taxon>
        <taxon>Bacillota</taxon>
        <taxon>Bacilli</taxon>
        <taxon>Bacillales</taxon>
        <taxon>Bacillaceae</taxon>
        <taxon>Halalkalibacter</taxon>
    </lineage>
</organism>
<dbReference type="EMBL" id="JRJU01000034">
    <property type="protein sequence ID" value="KHF38610.1"/>
    <property type="molecule type" value="Genomic_DNA"/>
</dbReference>
<reference evidence="2 3" key="1">
    <citation type="submission" date="2014-09" db="EMBL/GenBank/DDBJ databases">
        <title>Genome sequencing and annotation of Bacillus Okhensis strain Kh10-101T.</title>
        <authorList>
            <person name="Prakash J.S."/>
        </authorList>
    </citation>
    <scope>NUCLEOTIDE SEQUENCE [LARGE SCALE GENOMIC DNA]</scope>
    <source>
        <strain evidence="3">Kh10-101T</strain>
    </source>
</reference>
<proteinExistence type="predicted"/>
<evidence type="ECO:0000313" key="3">
    <source>
        <dbReference type="Proteomes" id="UP000030832"/>
    </source>
</evidence>
<keyword evidence="3" id="KW-1185">Reference proteome</keyword>
<dbReference type="AlphaFoldDB" id="A0A0B0IBD3"/>
<protein>
    <recommendedName>
        <fullName evidence="1">Methyltransferase type 11 domain-containing protein</fullName>
    </recommendedName>
</protein>
<dbReference type="PANTHER" id="PTHR43591">
    <property type="entry name" value="METHYLTRANSFERASE"/>
    <property type="match status" value="1"/>
</dbReference>
<name>A0A0B0IBD3_9BACI</name>
<dbReference type="Proteomes" id="UP000030832">
    <property type="component" value="Unassembled WGS sequence"/>
</dbReference>
<dbReference type="GO" id="GO:0008757">
    <property type="term" value="F:S-adenosylmethionine-dependent methyltransferase activity"/>
    <property type="evidence" value="ECO:0007669"/>
    <property type="project" value="InterPro"/>
</dbReference>
<feature type="domain" description="Methyltransferase type 11" evidence="1">
    <location>
        <begin position="45"/>
        <end position="140"/>
    </location>
</feature>
<dbReference type="InterPro" id="IPR029063">
    <property type="entry name" value="SAM-dependent_MTases_sf"/>
</dbReference>
<dbReference type="eggNOG" id="COG2226">
    <property type="taxonomic scope" value="Bacteria"/>
</dbReference>
<comment type="caution">
    <text evidence="2">The sequence shown here is derived from an EMBL/GenBank/DDBJ whole genome shotgun (WGS) entry which is preliminary data.</text>
</comment>
<dbReference type="Pfam" id="PF08241">
    <property type="entry name" value="Methyltransf_11"/>
    <property type="match status" value="1"/>
</dbReference>
<dbReference type="STRING" id="333138.LQ50_20030"/>
<dbReference type="PANTHER" id="PTHR43591:SF24">
    <property type="entry name" value="2-METHOXY-6-POLYPRENYL-1,4-BENZOQUINOL METHYLASE, MITOCHONDRIAL"/>
    <property type="match status" value="1"/>
</dbReference>
<dbReference type="SUPFAM" id="SSF53335">
    <property type="entry name" value="S-adenosyl-L-methionine-dependent methyltransferases"/>
    <property type="match status" value="1"/>
</dbReference>
<dbReference type="Gene3D" id="3.40.50.150">
    <property type="entry name" value="Vaccinia Virus protein VP39"/>
    <property type="match status" value="1"/>
</dbReference>
<accession>A0A0B0IBD3</accession>
<dbReference type="CDD" id="cd02440">
    <property type="entry name" value="AdoMet_MTases"/>
    <property type="match status" value="1"/>
</dbReference>
<gene>
    <name evidence="2" type="ORF">LQ50_20030</name>
</gene>